<name>A0AA40GG37_9HYME</name>
<dbReference type="AlphaFoldDB" id="A0AA40GG37"/>
<evidence type="ECO:0000313" key="1">
    <source>
        <dbReference type="EMBL" id="KAK1137084.1"/>
    </source>
</evidence>
<reference evidence="1" key="1">
    <citation type="submission" date="2021-10" db="EMBL/GenBank/DDBJ databases">
        <title>Melipona bicolor Genome sequencing and assembly.</title>
        <authorList>
            <person name="Araujo N.S."/>
            <person name="Arias M.C."/>
        </authorList>
    </citation>
    <scope>NUCLEOTIDE SEQUENCE</scope>
    <source>
        <strain evidence="1">USP_2M_L1-L4_2017</strain>
        <tissue evidence="1">Whole body</tissue>
    </source>
</reference>
<evidence type="ECO:0000313" key="2">
    <source>
        <dbReference type="Proteomes" id="UP001177670"/>
    </source>
</evidence>
<gene>
    <name evidence="1" type="ORF">K0M31_001611</name>
</gene>
<protein>
    <submittedName>
        <fullName evidence="1">Uncharacterized protein</fullName>
    </submittedName>
</protein>
<comment type="caution">
    <text evidence="1">The sequence shown here is derived from an EMBL/GenBank/DDBJ whole genome shotgun (WGS) entry which is preliminary data.</text>
</comment>
<proteinExistence type="predicted"/>
<dbReference type="Proteomes" id="UP001177670">
    <property type="component" value="Unassembled WGS sequence"/>
</dbReference>
<organism evidence="1 2">
    <name type="scientific">Melipona bicolor</name>
    <dbReference type="NCBI Taxonomy" id="60889"/>
    <lineage>
        <taxon>Eukaryota</taxon>
        <taxon>Metazoa</taxon>
        <taxon>Ecdysozoa</taxon>
        <taxon>Arthropoda</taxon>
        <taxon>Hexapoda</taxon>
        <taxon>Insecta</taxon>
        <taxon>Pterygota</taxon>
        <taxon>Neoptera</taxon>
        <taxon>Endopterygota</taxon>
        <taxon>Hymenoptera</taxon>
        <taxon>Apocrita</taxon>
        <taxon>Aculeata</taxon>
        <taxon>Apoidea</taxon>
        <taxon>Anthophila</taxon>
        <taxon>Apidae</taxon>
        <taxon>Melipona</taxon>
    </lineage>
</organism>
<accession>A0AA40GG37</accession>
<sequence>MPESMPNERTSAKRAAFVKITVALRHFGPSSTDSSSDKLNPYQCTVQSDDTAAVKPFSSCVVLQHRDYHIIQRSSVNVHRGDDTEQRNQSPCVVLQHRDYHIIQRSSVNVRQSTFIEATIQSSGNSPPVSCFNIVAIASSTSTSIEVPIQSSGTSPPVSCFNIVAIASSISTSIEVHFHNAPIH</sequence>
<keyword evidence="2" id="KW-1185">Reference proteome</keyword>
<dbReference type="EMBL" id="JAHYIQ010000001">
    <property type="protein sequence ID" value="KAK1137084.1"/>
    <property type="molecule type" value="Genomic_DNA"/>
</dbReference>